<dbReference type="RefSeq" id="WP_130916170.1">
    <property type="nucleotide sequence ID" value="NZ_JADLPI010000009.1"/>
</dbReference>
<evidence type="ECO:0000313" key="6">
    <source>
        <dbReference type="EMBL" id="VFA97232.1"/>
    </source>
</evidence>
<dbReference type="GO" id="GO:0003700">
    <property type="term" value="F:DNA-binding transcription factor activity"/>
    <property type="evidence" value="ECO:0007669"/>
    <property type="project" value="TreeGrafter"/>
</dbReference>
<accession>A0A4U8VVA0</accession>
<dbReference type="Proteomes" id="UP000290439">
    <property type="component" value="Chromosome"/>
</dbReference>
<name>A0A4U8VVA0_9NOCA</name>
<dbReference type="PROSITE" id="PS50977">
    <property type="entry name" value="HTH_TETR_2"/>
    <property type="match status" value="1"/>
</dbReference>
<evidence type="ECO:0000313" key="7">
    <source>
        <dbReference type="Proteomes" id="UP000290439"/>
    </source>
</evidence>
<dbReference type="SUPFAM" id="SSF46689">
    <property type="entry name" value="Homeodomain-like"/>
    <property type="match status" value="1"/>
</dbReference>
<evidence type="ECO:0000256" key="4">
    <source>
        <dbReference type="PROSITE-ProRule" id="PRU00335"/>
    </source>
</evidence>
<dbReference type="InterPro" id="IPR050109">
    <property type="entry name" value="HTH-type_TetR-like_transc_reg"/>
</dbReference>
<dbReference type="SUPFAM" id="SSF48498">
    <property type="entry name" value="Tetracyclin repressor-like, C-terminal domain"/>
    <property type="match status" value="1"/>
</dbReference>
<feature type="DNA-binding region" description="H-T-H motif" evidence="4">
    <location>
        <begin position="28"/>
        <end position="47"/>
    </location>
</feature>
<keyword evidence="2 4" id="KW-0238">DNA-binding</keyword>
<evidence type="ECO:0000256" key="2">
    <source>
        <dbReference type="ARBA" id="ARBA00023125"/>
    </source>
</evidence>
<dbReference type="AlphaFoldDB" id="A0A4U8VVA0"/>
<dbReference type="EMBL" id="LR215973">
    <property type="protein sequence ID" value="VFA97232.1"/>
    <property type="molecule type" value="Genomic_DNA"/>
</dbReference>
<reference evidence="6 7" key="1">
    <citation type="submission" date="2019-02" db="EMBL/GenBank/DDBJ databases">
        <authorList>
            <consortium name="Pathogen Informatics"/>
        </authorList>
    </citation>
    <scope>NUCLEOTIDE SEQUENCE [LARGE SCALE GENOMIC DNA]</scope>
    <source>
        <strain evidence="6 7">3012STDY6756504</strain>
    </source>
</reference>
<gene>
    <name evidence="6" type="primary">tetR_4</name>
    <name evidence="6" type="ORF">NCTC10797_00992</name>
</gene>
<evidence type="ECO:0000256" key="3">
    <source>
        <dbReference type="ARBA" id="ARBA00023163"/>
    </source>
</evidence>
<dbReference type="InterPro" id="IPR009057">
    <property type="entry name" value="Homeodomain-like_sf"/>
</dbReference>
<dbReference type="InterPro" id="IPR001647">
    <property type="entry name" value="HTH_TetR"/>
</dbReference>
<dbReference type="GO" id="GO:0000976">
    <property type="term" value="F:transcription cis-regulatory region binding"/>
    <property type="evidence" value="ECO:0007669"/>
    <property type="project" value="TreeGrafter"/>
</dbReference>
<sequence length="230" mass="25153">MTEPKLTKAAIVDAAIELADSDGLEALSMRRIADRLGVGAMSLYRHVTNKDELIAAMTDEVAARYPYPSTAERDWTWRDRVRIAAEIDWNLYQQHPWVLLTFAVPRYSFGPSSMGCLAWLVEGFRELDVSTHEATQMAFAVWNYISGATLPHISSALLTSKGLDADDENGLRALLAGRPLHPVPPALAELEGTDDGRFAQVDLLQLGLDALCDGFAARAAARAGETPTVR</sequence>
<dbReference type="PANTHER" id="PTHR30055:SF151">
    <property type="entry name" value="TRANSCRIPTIONAL REGULATORY PROTEIN"/>
    <property type="match status" value="1"/>
</dbReference>
<keyword evidence="3" id="KW-0804">Transcription</keyword>
<dbReference type="PRINTS" id="PR00455">
    <property type="entry name" value="HTHTETR"/>
</dbReference>
<keyword evidence="1" id="KW-0805">Transcription regulation</keyword>
<dbReference type="Gene3D" id="1.10.357.10">
    <property type="entry name" value="Tetracycline Repressor, domain 2"/>
    <property type="match status" value="1"/>
</dbReference>
<evidence type="ECO:0000259" key="5">
    <source>
        <dbReference type="PROSITE" id="PS50977"/>
    </source>
</evidence>
<evidence type="ECO:0000256" key="1">
    <source>
        <dbReference type="ARBA" id="ARBA00023015"/>
    </source>
</evidence>
<proteinExistence type="predicted"/>
<organism evidence="6 7">
    <name type="scientific">Nocardia cyriacigeorgica</name>
    <dbReference type="NCBI Taxonomy" id="135487"/>
    <lineage>
        <taxon>Bacteria</taxon>
        <taxon>Bacillati</taxon>
        <taxon>Actinomycetota</taxon>
        <taxon>Actinomycetes</taxon>
        <taxon>Mycobacteriales</taxon>
        <taxon>Nocardiaceae</taxon>
        <taxon>Nocardia</taxon>
    </lineage>
</organism>
<feature type="domain" description="HTH tetR-type" evidence="5">
    <location>
        <begin position="5"/>
        <end position="65"/>
    </location>
</feature>
<dbReference type="InterPro" id="IPR036271">
    <property type="entry name" value="Tet_transcr_reg_TetR-rel_C_sf"/>
</dbReference>
<dbReference type="Pfam" id="PF00440">
    <property type="entry name" value="TetR_N"/>
    <property type="match status" value="1"/>
</dbReference>
<protein>
    <submittedName>
        <fullName evidence="6">Tetracycline repressor protein class D</fullName>
    </submittedName>
</protein>
<dbReference type="PANTHER" id="PTHR30055">
    <property type="entry name" value="HTH-TYPE TRANSCRIPTIONAL REGULATOR RUTR"/>
    <property type="match status" value="1"/>
</dbReference>